<dbReference type="Proteomes" id="UP000538566">
    <property type="component" value="Unassembled WGS sequence"/>
</dbReference>
<protein>
    <submittedName>
        <fullName evidence="4">Putative heparinase superfamily protein</fullName>
    </submittedName>
</protein>
<gene>
    <name evidence="4" type="ORF">GGR37_002872</name>
</gene>
<feature type="region of interest" description="Disordered" evidence="2">
    <location>
        <begin position="1"/>
        <end position="45"/>
    </location>
</feature>
<feature type="domain" description="Heparinase II/III-like C-terminal" evidence="3">
    <location>
        <begin position="376"/>
        <end position="626"/>
    </location>
</feature>
<comment type="subcellular location">
    <subcellularLocation>
        <location evidence="1">Cell envelope</location>
    </subcellularLocation>
</comment>
<dbReference type="InterPro" id="IPR012480">
    <property type="entry name" value="Hepar_II_III_C"/>
</dbReference>
<dbReference type="InterPro" id="IPR008929">
    <property type="entry name" value="Chondroitin_lyas"/>
</dbReference>
<name>A0A7W7EWR8_9SPHN</name>
<dbReference type="Gene3D" id="2.70.98.70">
    <property type="match status" value="1"/>
</dbReference>
<evidence type="ECO:0000313" key="5">
    <source>
        <dbReference type="Proteomes" id="UP000538566"/>
    </source>
</evidence>
<evidence type="ECO:0000259" key="3">
    <source>
        <dbReference type="Pfam" id="PF07940"/>
    </source>
</evidence>
<accession>A0A7W7EWR8</accession>
<evidence type="ECO:0000256" key="1">
    <source>
        <dbReference type="ARBA" id="ARBA00004196"/>
    </source>
</evidence>
<dbReference type="Pfam" id="PF07940">
    <property type="entry name" value="Hepar_II_III_C"/>
    <property type="match status" value="1"/>
</dbReference>
<keyword evidence="5" id="KW-1185">Reference proteome</keyword>
<dbReference type="RefSeq" id="WP_181447204.1">
    <property type="nucleotide sequence ID" value="NZ_JACHOA010000005.1"/>
</dbReference>
<sequence>MATRGFPDLGSRPADNSSAAGSRAIPLDATKEEPLAETPPVSDEPAVRYVALDEERPDPSIIEPGRALALADFAPPSLGAGDRLVRFAYGLGLPAGAVHPFRKRGKTRLTATVTPPLPGDPAAGKALRAGHFLIHGFKSPIADTAFSGPRLPPAFERMVHGFRWLRDLESGGTRAQCAQVAERILATWLAANPKPDPTPAWDVGNVGHRLLGWMVHAPLLLSGQDRAFRSRVLHTIEDTARWLDRRVGKADDRLSEVAGWCALVAVGLLMADGKPRRLYGEAGLVRALGELVGDDGGVLSRSPLCQIEAIELLVSLRACYEAVRAEPLPQIQTMLTLLVPPLLALLHGDGALGNWQGAGAVSAERIEQVVRASGVRTRPLRDARQWGYQRTSAGKAVLQFDAGPPPVARHTRDGCASTLAFEFSHGPERLIVNCGGAAFAGGLIPLRLEQGLRATAAHSTLTIDDFNSTAVLINGRLGSGVSEVEVDRRTLSAEGTGPGATRIEASHNGYVGRYGLVHRRILILRDDGTELRGEDLLVPAGRKGKRGMIGVALRFHLGPHIELAASADGKGVTLSLPDGSLWQFRSGRDAVGIEESLWADGLGRPIGTRQLVVTAKVPRSGESFSWLLKKMR</sequence>
<evidence type="ECO:0000256" key="2">
    <source>
        <dbReference type="SAM" id="MobiDB-lite"/>
    </source>
</evidence>
<proteinExistence type="predicted"/>
<organism evidence="4 5">
    <name type="scientific">Novosphingobium taihuense</name>
    <dbReference type="NCBI Taxonomy" id="260085"/>
    <lineage>
        <taxon>Bacteria</taxon>
        <taxon>Pseudomonadati</taxon>
        <taxon>Pseudomonadota</taxon>
        <taxon>Alphaproteobacteria</taxon>
        <taxon>Sphingomonadales</taxon>
        <taxon>Sphingomonadaceae</taxon>
        <taxon>Novosphingobium</taxon>
    </lineage>
</organism>
<reference evidence="4 5" key="1">
    <citation type="submission" date="2020-08" db="EMBL/GenBank/DDBJ databases">
        <title>Genomic Encyclopedia of Type Strains, Phase IV (KMG-IV): sequencing the most valuable type-strain genomes for metagenomic binning, comparative biology and taxonomic classification.</title>
        <authorList>
            <person name="Goeker M."/>
        </authorList>
    </citation>
    <scope>NUCLEOTIDE SEQUENCE [LARGE SCALE GENOMIC DNA]</scope>
    <source>
        <strain evidence="4 5">DSM 17507</strain>
    </source>
</reference>
<comment type="caution">
    <text evidence="4">The sequence shown here is derived from an EMBL/GenBank/DDBJ whole genome shotgun (WGS) entry which is preliminary data.</text>
</comment>
<dbReference type="Gene3D" id="1.50.10.100">
    <property type="entry name" value="Chondroitin AC/alginate lyase"/>
    <property type="match status" value="1"/>
</dbReference>
<evidence type="ECO:0000313" key="4">
    <source>
        <dbReference type="EMBL" id="MBB4614585.1"/>
    </source>
</evidence>
<dbReference type="EMBL" id="JACHOA010000005">
    <property type="protein sequence ID" value="MBB4614585.1"/>
    <property type="molecule type" value="Genomic_DNA"/>
</dbReference>
<dbReference type="AlphaFoldDB" id="A0A7W7EWR8"/>
<dbReference type="GO" id="GO:0016829">
    <property type="term" value="F:lyase activity"/>
    <property type="evidence" value="ECO:0007669"/>
    <property type="project" value="InterPro"/>
</dbReference>
<dbReference type="GO" id="GO:0030313">
    <property type="term" value="C:cell envelope"/>
    <property type="evidence" value="ECO:0007669"/>
    <property type="project" value="UniProtKB-SubCell"/>
</dbReference>